<name>A0ABV8T622_9GAMM</name>
<feature type="region of interest" description="Disordered" evidence="1">
    <location>
        <begin position="33"/>
        <end position="53"/>
    </location>
</feature>
<dbReference type="EMBL" id="JBHSDU010000015">
    <property type="protein sequence ID" value="MFC4314408.1"/>
    <property type="molecule type" value="Genomic_DNA"/>
</dbReference>
<dbReference type="Proteomes" id="UP001595904">
    <property type="component" value="Unassembled WGS sequence"/>
</dbReference>
<accession>A0ABV8T622</accession>
<proteinExistence type="predicted"/>
<sequence length="53" mass="5911">MDRVVVLSVLLLVGLTWLLYKLAVLLEPRGDKPAAPPIAGHSSQKLIHQRLRK</sequence>
<keyword evidence="3" id="KW-1185">Reference proteome</keyword>
<evidence type="ECO:0000313" key="2">
    <source>
        <dbReference type="EMBL" id="MFC4314408.1"/>
    </source>
</evidence>
<evidence type="ECO:0000313" key="3">
    <source>
        <dbReference type="Proteomes" id="UP001595904"/>
    </source>
</evidence>
<reference evidence="3" key="1">
    <citation type="journal article" date="2019" name="Int. J. Syst. Evol. Microbiol.">
        <title>The Global Catalogue of Microorganisms (GCM) 10K type strain sequencing project: providing services to taxonomists for standard genome sequencing and annotation.</title>
        <authorList>
            <consortium name="The Broad Institute Genomics Platform"/>
            <consortium name="The Broad Institute Genome Sequencing Center for Infectious Disease"/>
            <person name="Wu L."/>
            <person name="Ma J."/>
        </authorList>
    </citation>
    <scope>NUCLEOTIDE SEQUENCE [LARGE SCALE GENOMIC DNA]</scope>
    <source>
        <strain evidence="3">CGMCC 1.10759</strain>
    </source>
</reference>
<evidence type="ECO:0000256" key="1">
    <source>
        <dbReference type="SAM" id="MobiDB-lite"/>
    </source>
</evidence>
<protein>
    <submittedName>
        <fullName evidence="2">Uncharacterized protein</fullName>
    </submittedName>
</protein>
<comment type="caution">
    <text evidence="2">The sequence shown here is derived from an EMBL/GenBank/DDBJ whole genome shotgun (WGS) entry which is preliminary data.</text>
</comment>
<organism evidence="2 3">
    <name type="scientific">Steroidobacter flavus</name>
    <dbReference type="NCBI Taxonomy" id="1842136"/>
    <lineage>
        <taxon>Bacteria</taxon>
        <taxon>Pseudomonadati</taxon>
        <taxon>Pseudomonadota</taxon>
        <taxon>Gammaproteobacteria</taxon>
        <taxon>Steroidobacterales</taxon>
        <taxon>Steroidobacteraceae</taxon>
        <taxon>Steroidobacter</taxon>
    </lineage>
</organism>
<dbReference type="RefSeq" id="WP_380605559.1">
    <property type="nucleotide sequence ID" value="NZ_JBHSDU010000015.1"/>
</dbReference>
<gene>
    <name evidence="2" type="ORF">ACFPN2_35410</name>
</gene>